<keyword evidence="2" id="KW-0812">Transmembrane</keyword>
<gene>
    <name evidence="3" type="ORF">PVW1_110035100</name>
</gene>
<feature type="transmembrane region" description="Helical" evidence="2">
    <location>
        <begin position="19"/>
        <end position="46"/>
    </location>
</feature>
<name>A0A8S4HA76_PLAVI</name>
<keyword evidence="2" id="KW-0472">Membrane</keyword>
<feature type="compositionally biased region" description="Polar residues" evidence="1">
    <location>
        <begin position="137"/>
        <end position="147"/>
    </location>
</feature>
<proteinExistence type="predicted"/>
<comment type="caution">
    <text evidence="3">The sequence shown here is derived from an EMBL/GenBank/DDBJ whole genome shotgun (WGS) entry which is preliminary data.</text>
</comment>
<dbReference type="Proteomes" id="UP000779233">
    <property type="component" value="Unassembled WGS sequence"/>
</dbReference>
<reference evidence="3" key="1">
    <citation type="submission" date="2021-09" db="EMBL/GenBank/DDBJ databases">
        <authorList>
            <consortium name="Pathogen Informatics"/>
        </authorList>
    </citation>
    <scope>NUCLEOTIDE SEQUENCE</scope>
    <source>
        <strain evidence="3">PvW1</strain>
    </source>
</reference>
<evidence type="ECO:0000256" key="1">
    <source>
        <dbReference type="SAM" id="MobiDB-lite"/>
    </source>
</evidence>
<dbReference type="AlphaFoldDB" id="A0A8S4HA76"/>
<feature type="transmembrane region" description="Helical" evidence="2">
    <location>
        <begin position="77"/>
        <end position="96"/>
    </location>
</feature>
<feature type="compositionally biased region" description="Low complexity" evidence="1">
    <location>
        <begin position="425"/>
        <end position="456"/>
    </location>
</feature>
<dbReference type="EMBL" id="CAJZCX010000008">
    <property type="protein sequence ID" value="CAG9477904.1"/>
    <property type="molecule type" value="Genomic_DNA"/>
</dbReference>
<feature type="compositionally biased region" description="Low complexity" evidence="1">
    <location>
        <begin position="171"/>
        <end position="193"/>
    </location>
</feature>
<evidence type="ECO:0000256" key="2">
    <source>
        <dbReference type="SAM" id="Phobius"/>
    </source>
</evidence>
<evidence type="ECO:0000313" key="4">
    <source>
        <dbReference type="Proteomes" id="UP000779233"/>
    </source>
</evidence>
<dbReference type="VEuPathDB" id="PlasmoDB:PVPAM_110033700"/>
<evidence type="ECO:0000313" key="3">
    <source>
        <dbReference type="EMBL" id="CAG9477904.1"/>
    </source>
</evidence>
<sequence>MFYFAAKIFPPFGNNSFNIYLLCTLWHCCAFNLLYFQSICFPPFILNFKRFVIITKQFPFERLILFKFFLKFKMAKTCYFPFLFLTYFFLSSALFARSDDRYVYSESASKYVRPNANDEQQLEKVQSGKAQDGVAATVNNGPWSRSQSSLSVEEAEEGEVGSQSRLKRTTPPEVEAAPKVEAAPVVEAAPKVESTPGKDQTKDDTAVVAHKYSMLQKSESSETLMDKIGTLITIFALHPSRYISTMKDLFHLYNNNVDITKDGFSYGSISLHMQFHKHTSSEDIATLNTVFYAHHTEGEDERKVERANGEHLINLNVDELLEKNALVNGRDMDSFGESEWNATSDAPTNVYQAIKDSQLDATKFFITLDKVGEEKLAVSKLDDFLGECLKSAQDALAQPAAADKKEKKKAGNLQSGGEVSGGQANGSQASGSQSNGSQASGSQASGSQASANQANKGQKKAQKAAKTRKALMEEFKQSLVSKDMAACKEAAKLLMASSTVSSLMYLFVLVALGIYLL</sequence>
<feature type="transmembrane region" description="Helical" evidence="2">
    <location>
        <begin position="493"/>
        <end position="516"/>
    </location>
</feature>
<keyword evidence="2" id="KW-1133">Transmembrane helix</keyword>
<accession>A0A8S4HA76</accession>
<protein>
    <submittedName>
        <fullName evidence="3">(malaria parasite P. vivax) hypothetical protein</fullName>
    </submittedName>
</protein>
<feature type="region of interest" description="Disordered" evidence="1">
    <location>
        <begin position="400"/>
        <end position="465"/>
    </location>
</feature>
<organism evidence="3 4">
    <name type="scientific">Plasmodium vivax</name>
    <name type="common">malaria parasite P. vivax</name>
    <dbReference type="NCBI Taxonomy" id="5855"/>
    <lineage>
        <taxon>Eukaryota</taxon>
        <taxon>Sar</taxon>
        <taxon>Alveolata</taxon>
        <taxon>Apicomplexa</taxon>
        <taxon>Aconoidasida</taxon>
        <taxon>Haemosporida</taxon>
        <taxon>Plasmodiidae</taxon>
        <taxon>Plasmodium</taxon>
        <taxon>Plasmodium (Plasmodium)</taxon>
    </lineage>
</organism>
<feature type="region of interest" description="Disordered" evidence="1">
    <location>
        <begin position="136"/>
        <end position="203"/>
    </location>
</feature>